<evidence type="ECO:0000256" key="2">
    <source>
        <dbReference type="ARBA" id="ARBA00022741"/>
    </source>
</evidence>
<evidence type="ECO:0000313" key="5">
    <source>
        <dbReference type="Proteomes" id="UP000198287"/>
    </source>
</evidence>
<reference evidence="4 5" key="1">
    <citation type="submission" date="2015-12" db="EMBL/GenBank/DDBJ databases">
        <title>The genome of Folsomia candida.</title>
        <authorList>
            <person name="Faddeeva A."/>
            <person name="Derks M.F."/>
            <person name="Anvar Y."/>
            <person name="Smit S."/>
            <person name="Van Straalen N."/>
            <person name="Roelofs D."/>
        </authorList>
    </citation>
    <scope>NUCLEOTIDE SEQUENCE [LARGE SCALE GENOMIC DNA]</scope>
    <source>
        <strain evidence="4 5">VU population</strain>
        <tissue evidence="4">Whole body</tissue>
    </source>
</reference>
<protein>
    <submittedName>
        <fullName evidence="4">Heat shock 70 kDa protein</fullName>
    </submittedName>
</protein>
<comment type="similarity">
    <text evidence="1">Belongs to the heat shock protein 70 family.</text>
</comment>
<name>A0A226DTE6_FOLCA</name>
<comment type="caution">
    <text evidence="4">The sequence shown here is derived from an EMBL/GenBank/DDBJ whole genome shotgun (WGS) entry which is preliminary data.</text>
</comment>
<evidence type="ECO:0000256" key="1">
    <source>
        <dbReference type="ARBA" id="ARBA00007381"/>
    </source>
</evidence>
<keyword evidence="5" id="KW-1185">Reference proteome</keyword>
<dbReference type="EMBL" id="LNIX01000011">
    <property type="protein sequence ID" value="OXA48479.1"/>
    <property type="molecule type" value="Genomic_DNA"/>
</dbReference>
<dbReference type="GO" id="GO:0005524">
    <property type="term" value="F:ATP binding"/>
    <property type="evidence" value="ECO:0007669"/>
    <property type="project" value="UniProtKB-KW"/>
</dbReference>
<dbReference type="SUPFAM" id="SSF100920">
    <property type="entry name" value="Heat shock protein 70kD (HSP70), peptide-binding domain"/>
    <property type="match status" value="1"/>
</dbReference>
<keyword evidence="4" id="KW-0346">Stress response</keyword>
<sequence>MPKKRFHSSFHSLKSTPKIQFYSDFEISFTNILPDSFFLQSNIFSDSQKQATKDAGEVAGLNVLGILNEPTAAAIAYSLSYTDELKRNVVIYDLGGGTFDVSILAIQKGEIEVKAVGGNNHLGGQDFDNAMLDHCLKEFQLKHGIDLRTGDRDTIIQGRLRRIRHICEKEKIGLSETSSVTVIAEAVTPDKNLSVAITQDQFNEMNNASFLVTIDVVKKALAEAHLTPDDIDDVVLVGGSIRIPKVQQMLQDCFPGKTLNMKLNPDEVVARGQQFMPRCKAAHKPGSWDIFHFLMLPHFHLELKQVTIKVFEGEDKVATENNLLGTFSLTGIPPGPVGREKIDVTIDVNKEGILNVTAKIISTGGNKESVVDQMQDRNASLPKTKSS</sequence>
<dbReference type="PROSITE" id="PS00329">
    <property type="entry name" value="HSP70_2"/>
    <property type="match status" value="1"/>
</dbReference>
<proteinExistence type="inferred from homology"/>
<dbReference type="OrthoDB" id="6765990at2759"/>
<dbReference type="FunFam" id="3.30.420.40:FF:000028">
    <property type="entry name" value="heat shock 70 kDa protein-like"/>
    <property type="match status" value="1"/>
</dbReference>
<dbReference type="InterPro" id="IPR043129">
    <property type="entry name" value="ATPase_NBD"/>
</dbReference>
<dbReference type="GO" id="GO:0140662">
    <property type="term" value="F:ATP-dependent protein folding chaperone"/>
    <property type="evidence" value="ECO:0007669"/>
    <property type="project" value="InterPro"/>
</dbReference>
<gene>
    <name evidence="4" type="ORF">Fcan01_16258</name>
</gene>
<dbReference type="Gene3D" id="2.60.34.10">
    <property type="entry name" value="Substrate Binding Domain Of DNAk, Chain A, domain 1"/>
    <property type="match status" value="1"/>
</dbReference>
<dbReference type="InterPro" id="IPR013126">
    <property type="entry name" value="Hsp_70_fam"/>
</dbReference>
<dbReference type="Pfam" id="PF00012">
    <property type="entry name" value="HSP70"/>
    <property type="match status" value="2"/>
</dbReference>
<dbReference type="PANTHER" id="PTHR19375">
    <property type="entry name" value="HEAT SHOCK PROTEIN 70KDA"/>
    <property type="match status" value="1"/>
</dbReference>
<dbReference type="Gene3D" id="3.30.420.40">
    <property type="match status" value="3"/>
</dbReference>
<keyword evidence="2" id="KW-0547">Nucleotide-binding</keyword>
<dbReference type="STRING" id="158441.A0A226DTE6"/>
<dbReference type="PRINTS" id="PR00301">
    <property type="entry name" value="HEATSHOCK70"/>
</dbReference>
<evidence type="ECO:0000256" key="3">
    <source>
        <dbReference type="ARBA" id="ARBA00022840"/>
    </source>
</evidence>
<dbReference type="SUPFAM" id="SSF53067">
    <property type="entry name" value="Actin-like ATPase domain"/>
    <property type="match status" value="2"/>
</dbReference>
<accession>A0A226DTE6</accession>
<keyword evidence="3" id="KW-0067">ATP-binding</keyword>
<dbReference type="AlphaFoldDB" id="A0A226DTE6"/>
<dbReference type="InterPro" id="IPR018181">
    <property type="entry name" value="Heat_shock_70_CS"/>
</dbReference>
<organism evidence="4 5">
    <name type="scientific">Folsomia candida</name>
    <name type="common">Springtail</name>
    <dbReference type="NCBI Taxonomy" id="158441"/>
    <lineage>
        <taxon>Eukaryota</taxon>
        <taxon>Metazoa</taxon>
        <taxon>Ecdysozoa</taxon>
        <taxon>Arthropoda</taxon>
        <taxon>Hexapoda</taxon>
        <taxon>Collembola</taxon>
        <taxon>Entomobryomorpha</taxon>
        <taxon>Isotomoidea</taxon>
        <taxon>Isotomidae</taxon>
        <taxon>Proisotominae</taxon>
        <taxon>Folsomia</taxon>
    </lineage>
</organism>
<dbReference type="Proteomes" id="UP000198287">
    <property type="component" value="Unassembled WGS sequence"/>
</dbReference>
<dbReference type="InterPro" id="IPR029047">
    <property type="entry name" value="HSP70_peptide-bd_sf"/>
</dbReference>
<evidence type="ECO:0000313" key="4">
    <source>
        <dbReference type="EMBL" id="OXA48479.1"/>
    </source>
</evidence>